<dbReference type="Pfam" id="PF04055">
    <property type="entry name" value="Radical_SAM"/>
    <property type="match status" value="1"/>
</dbReference>
<organism evidence="5 6">
    <name type="scientific">Marinoscillum luteum</name>
    <dbReference type="NCBI Taxonomy" id="861051"/>
    <lineage>
        <taxon>Bacteria</taxon>
        <taxon>Pseudomonadati</taxon>
        <taxon>Bacteroidota</taxon>
        <taxon>Cytophagia</taxon>
        <taxon>Cytophagales</taxon>
        <taxon>Reichenbachiellaceae</taxon>
        <taxon>Marinoscillum</taxon>
    </lineage>
</organism>
<dbReference type="Gene3D" id="3.80.30.30">
    <property type="match status" value="1"/>
</dbReference>
<evidence type="ECO:0000313" key="6">
    <source>
        <dbReference type="Proteomes" id="UP001610063"/>
    </source>
</evidence>
<dbReference type="SMART" id="SM00729">
    <property type="entry name" value="Elp3"/>
    <property type="match status" value="1"/>
</dbReference>
<keyword evidence="6" id="KW-1185">Reference proteome</keyword>
<dbReference type="CDD" id="cd01335">
    <property type="entry name" value="Radical_SAM"/>
    <property type="match status" value="1"/>
</dbReference>
<reference evidence="5 6" key="1">
    <citation type="journal article" date="2013" name="Int. J. Syst. Evol. Microbiol.">
        <title>Marinoscillum luteum sp. nov., isolated from marine sediment.</title>
        <authorList>
            <person name="Cha I.T."/>
            <person name="Park S.J."/>
            <person name="Kim S.J."/>
            <person name="Kim J.G."/>
            <person name="Jung M.Y."/>
            <person name="Shin K.S."/>
            <person name="Kwon K.K."/>
            <person name="Yang S.H."/>
            <person name="Seo Y.S."/>
            <person name="Rhee S.K."/>
        </authorList>
    </citation>
    <scope>NUCLEOTIDE SEQUENCE [LARGE SCALE GENOMIC DNA]</scope>
    <source>
        <strain evidence="5 6">KCTC 23939</strain>
    </source>
</reference>
<dbReference type="PANTHER" id="PTHR43432">
    <property type="entry name" value="SLR0285 PROTEIN"/>
    <property type="match status" value="1"/>
</dbReference>
<sequence length="348" mass="39355">MKGKGAQYNPTNPFFKQAVGQYHDEGIDEYTQEERPNRTIFHESPKNVLSKNNSPDLQFTYSVNPYQGCEHGCVYCYARNSHTYWGFSAGLDFESKIIVKDKVAALLDAQLSKISWKPQPIMLSGNTDCYQPIEKDLKLTRGILEVMLKYRNPVSIITKNALILRDMDLLQALAEKSLVHVYFSITTLDESLRAKLEPRTATATKKLNAIRELSALGVPVGVMNAPIIPGLNDTEVPAILKAASEHGALAAGYTVVRLNGQIREIFEDWIKKSFPDRAEKTMNQIKELHGGKANDTDWERRLHGAGNYALMIDQLFHNSKKKYFDNKKMPPLNLNIFRKGGNYNLFDI</sequence>
<dbReference type="InterPro" id="IPR007197">
    <property type="entry name" value="rSAM"/>
</dbReference>
<keyword evidence="1" id="KW-0479">Metal-binding</keyword>
<name>A0ABW7N400_9BACT</name>
<keyword evidence="2" id="KW-0408">Iron</keyword>
<dbReference type="Proteomes" id="UP001610063">
    <property type="component" value="Unassembled WGS sequence"/>
</dbReference>
<dbReference type="SFLD" id="SFLDS00029">
    <property type="entry name" value="Radical_SAM"/>
    <property type="match status" value="1"/>
</dbReference>
<dbReference type="RefSeq" id="WP_395416065.1">
    <property type="nucleotide sequence ID" value="NZ_JBIPKE010000011.1"/>
</dbReference>
<evidence type="ECO:0000256" key="1">
    <source>
        <dbReference type="ARBA" id="ARBA00022723"/>
    </source>
</evidence>
<protein>
    <submittedName>
        <fullName evidence="5">PA0069 family radical SAM protein</fullName>
    </submittedName>
</protein>
<gene>
    <name evidence="5" type="ORF">ACHKAR_02675</name>
</gene>
<keyword evidence="3" id="KW-0411">Iron-sulfur</keyword>
<dbReference type="SUPFAM" id="SSF102114">
    <property type="entry name" value="Radical SAM enzymes"/>
    <property type="match status" value="1"/>
</dbReference>
<dbReference type="SFLD" id="SFLDG01084">
    <property type="entry name" value="Uncharacterised_Radical_SAM_Su"/>
    <property type="match status" value="1"/>
</dbReference>
<evidence type="ECO:0000256" key="2">
    <source>
        <dbReference type="ARBA" id="ARBA00023004"/>
    </source>
</evidence>
<dbReference type="NCBIfam" id="NF033668">
    <property type="entry name" value="rSAM_PA0069"/>
    <property type="match status" value="1"/>
</dbReference>
<accession>A0ABW7N400</accession>
<dbReference type="PROSITE" id="PS51918">
    <property type="entry name" value="RADICAL_SAM"/>
    <property type="match status" value="1"/>
</dbReference>
<feature type="domain" description="Radical SAM core" evidence="4">
    <location>
        <begin position="55"/>
        <end position="292"/>
    </location>
</feature>
<evidence type="ECO:0000313" key="5">
    <source>
        <dbReference type="EMBL" id="MFH6982322.1"/>
    </source>
</evidence>
<dbReference type="EMBL" id="JBIPKE010000011">
    <property type="protein sequence ID" value="MFH6982322.1"/>
    <property type="molecule type" value="Genomic_DNA"/>
</dbReference>
<dbReference type="InterPro" id="IPR040086">
    <property type="entry name" value="MJ0683-like"/>
</dbReference>
<dbReference type="PANTHER" id="PTHR43432:SF3">
    <property type="entry name" value="SLR0285 PROTEIN"/>
    <property type="match status" value="1"/>
</dbReference>
<evidence type="ECO:0000256" key="3">
    <source>
        <dbReference type="ARBA" id="ARBA00023014"/>
    </source>
</evidence>
<dbReference type="InterPro" id="IPR058240">
    <property type="entry name" value="rSAM_sf"/>
</dbReference>
<proteinExistence type="predicted"/>
<dbReference type="InterPro" id="IPR006638">
    <property type="entry name" value="Elp3/MiaA/NifB-like_rSAM"/>
</dbReference>
<evidence type="ECO:0000259" key="4">
    <source>
        <dbReference type="PROSITE" id="PS51918"/>
    </source>
</evidence>
<comment type="caution">
    <text evidence="5">The sequence shown here is derived from an EMBL/GenBank/DDBJ whole genome shotgun (WGS) entry which is preliminary data.</text>
</comment>